<dbReference type="AlphaFoldDB" id="A0A917N3K7"/>
<dbReference type="Proteomes" id="UP000662074">
    <property type="component" value="Unassembled WGS sequence"/>
</dbReference>
<dbReference type="HAMAP" id="MF_00493">
    <property type="entry name" value="Transaldolase_2"/>
    <property type="match status" value="1"/>
</dbReference>
<comment type="caution">
    <text evidence="12">The sequence shown here is derived from an EMBL/GenBank/DDBJ whole genome shotgun (WGS) entry which is preliminary data.</text>
</comment>
<dbReference type="NCBIfam" id="NF002881">
    <property type="entry name" value="PRK03343.1"/>
    <property type="match status" value="1"/>
</dbReference>
<dbReference type="PANTHER" id="PTHR10683">
    <property type="entry name" value="TRANSALDOLASE"/>
    <property type="match status" value="1"/>
</dbReference>
<reference evidence="12" key="2">
    <citation type="submission" date="2020-09" db="EMBL/GenBank/DDBJ databases">
        <authorList>
            <person name="Sun Q."/>
            <person name="Sedlacek I."/>
        </authorList>
    </citation>
    <scope>NUCLEOTIDE SEQUENCE</scope>
    <source>
        <strain evidence="12">CCM 8711</strain>
    </source>
</reference>
<comment type="similarity">
    <text evidence="4 11">Belongs to the transaldolase family. Type 2 subfamily.</text>
</comment>
<keyword evidence="7 11" id="KW-0808">Transferase</keyword>
<gene>
    <name evidence="11" type="primary">tal</name>
    <name evidence="12" type="ORF">GCM10011425_38510</name>
</gene>
<organism evidence="12 13">
    <name type="scientific">Mucilaginibacter galii</name>
    <dbReference type="NCBI Taxonomy" id="2005073"/>
    <lineage>
        <taxon>Bacteria</taxon>
        <taxon>Pseudomonadati</taxon>
        <taxon>Bacteroidota</taxon>
        <taxon>Sphingobacteriia</taxon>
        <taxon>Sphingobacteriales</taxon>
        <taxon>Sphingobacteriaceae</taxon>
        <taxon>Mucilaginibacter</taxon>
    </lineage>
</organism>
<comment type="function">
    <text evidence="1 11">Transaldolase is important for the balance of metabolites in the pentose-phosphate pathway.</text>
</comment>
<dbReference type="NCBIfam" id="TIGR00876">
    <property type="entry name" value="tal_mycobact"/>
    <property type="match status" value="1"/>
</dbReference>
<dbReference type="GO" id="GO:0006098">
    <property type="term" value="P:pentose-phosphate shunt"/>
    <property type="evidence" value="ECO:0007669"/>
    <property type="project" value="UniProtKB-UniRule"/>
</dbReference>
<keyword evidence="6 11" id="KW-0963">Cytoplasm</keyword>
<evidence type="ECO:0000256" key="4">
    <source>
        <dbReference type="ARBA" id="ARBA00008426"/>
    </source>
</evidence>
<evidence type="ECO:0000256" key="3">
    <source>
        <dbReference type="ARBA" id="ARBA00004857"/>
    </source>
</evidence>
<evidence type="ECO:0000256" key="1">
    <source>
        <dbReference type="ARBA" id="ARBA00003518"/>
    </source>
</evidence>
<dbReference type="RefSeq" id="WP_188418747.1">
    <property type="nucleotide sequence ID" value="NZ_BMDO01000015.1"/>
</dbReference>
<comment type="catalytic activity">
    <reaction evidence="10 11">
        <text>D-sedoheptulose 7-phosphate + D-glyceraldehyde 3-phosphate = D-erythrose 4-phosphate + beta-D-fructose 6-phosphate</text>
        <dbReference type="Rhea" id="RHEA:17053"/>
        <dbReference type="ChEBI" id="CHEBI:16897"/>
        <dbReference type="ChEBI" id="CHEBI:57483"/>
        <dbReference type="ChEBI" id="CHEBI:57634"/>
        <dbReference type="ChEBI" id="CHEBI:59776"/>
        <dbReference type="EC" id="2.2.1.2"/>
    </reaction>
</comment>
<dbReference type="EC" id="2.2.1.2" evidence="5 11"/>
<dbReference type="GO" id="GO:0005737">
    <property type="term" value="C:cytoplasm"/>
    <property type="evidence" value="ECO:0007669"/>
    <property type="project" value="UniProtKB-SubCell"/>
</dbReference>
<evidence type="ECO:0000256" key="8">
    <source>
        <dbReference type="ARBA" id="ARBA00023126"/>
    </source>
</evidence>
<evidence type="ECO:0000256" key="7">
    <source>
        <dbReference type="ARBA" id="ARBA00022679"/>
    </source>
</evidence>
<reference evidence="12" key="1">
    <citation type="journal article" date="2014" name="Int. J. Syst. Evol. Microbiol.">
        <title>Complete genome sequence of Corynebacterium casei LMG S-19264T (=DSM 44701T), isolated from a smear-ripened cheese.</title>
        <authorList>
            <consortium name="US DOE Joint Genome Institute (JGI-PGF)"/>
            <person name="Walter F."/>
            <person name="Albersmeier A."/>
            <person name="Kalinowski J."/>
            <person name="Ruckert C."/>
        </authorList>
    </citation>
    <scope>NUCLEOTIDE SEQUENCE</scope>
    <source>
        <strain evidence="12">CCM 8711</strain>
    </source>
</reference>
<dbReference type="Gene3D" id="3.20.20.70">
    <property type="entry name" value="Aldolase class I"/>
    <property type="match status" value="1"/>
</dbReference>
<dbReference type="PROSITE" id="PS01054">
    <property type="entry name" value="TRANSALDOLASE_1"/>
    <property type="match status" value="1"/>
</dbReference>
<keyword evidence="9 11" id="KW-0704">Schiff base</keyword>
<evidence type="ECO:0000256" key="10">
    <source>
        <dbReference type="ARBA" id="ARBA00048810"/>
    </source>
</evidence>
<evidence type="ECO:0000256" key="9">
    <source>
        <dbReference type="ARBA" id="ARBA00023270"/>
    </source>
</evidence>
<dbReference type="GO" id="GO:0004801">
    <property type="term" value="F:transaldolase activity"/>
    <property type="evidence" value="ECO:0007669"/>
    <property type="project" value="UniProtKB-UniRule"/>
</dbReference>
<keyword evidence="8 11" id="KW-0570">Pentose shunt</keyword>
<dbReference type="Pfam" id="PF00923">
    <property type="entry name" value="TAL_FSA"/>
    <property type="match status" value="1"/>
</dbReference>
<evidence type="ECO:0000313" key="13">
    <source>
        <dbReference type="Proteomes" id="UP000662074"/>
    </source>
</evidence>
<dbReference type="InterPro" id="IPR004732">
    <property type="entry name" value="Transaldolase_2"/>
</dbReference>
<sequence>MKNPLAQIPDYGQSIWLDYIRRNFISSGELKAMIDNDDLRGVTSNPAIFEEAIAHSDDYTEAIAQLAKKGLSSEEIFLNIAVEDVRAAADVFKEVYEKTHGLDGYVSLEVSPDLALNTEGTTKEALSSWKLLDRKNVMIKIPGTKEGLHSIKNAISEGININVTLLFGLERYREVAEAYVAGLEERTEKGLPIEGIASVASFFLSRIDTMVDPLLEKICEEDNSRSVVARQLIGKVAISSARVAYHIYKEVFQSDRFKALEAKGAKPQRLLWASTGVKNKAYSDVMYIEALIGPNTVNTVPKDTLDAFRDHGKAADRLEGGIEEAQWVLYQLEDVVGINLTDISAKLEEEGIQKFIKPFTSLMGVLEEKRQEGKVS</sequence>
<evidence type="ECO:0000256" key="5">
    <source>
        <dbReference type="ARBA" id="ARBA00013151"/>
    </source>
</evidence>
<evidence type="ECO:0000256" key="2">
    <source>
        <dbReference type="ARBA" id="ARBA00004496"/>
    </source>
</evidence>
<dbReference type="EMBL" id="BMDO01000015">
    <property type="protein sequence ID" value="GGI52639.1"/>
    <property type="molecule type" value="Genomic_DNA"/>
</dbReference>
<dbReference type="PIRSF" id="PIRSF036915">
    <property type="entry name" value="Trnald_Bac_Plnt"/>
    <property type="match status" value="1"/>
</dbReference>
<protein>
    <recommendedName>
        <fullName evidence="5 11">Transaldolase</fullName>
        <ecNumber evidence="5 11">2.2.1.2</ecNumber>
    </recommendedName>
</protein>
<accession>A0A917N3K7</accession>
<dbReference type="InterPro" id="IPR018225">
    <property type="entry name" value="Transaldolase_AS"/>
</dbReference>
<name>A0A917N3K7_9SPHI</name>
<evidence type="ECO:0000313" key="12">
    <source>
        <dbReference type="EMBL" id="GGI52639.1"/>
    </source>
</evidence>
<feature type="active site" description="Schiff-base intermediate with substrate" evidence="11">
    <location>
        <position position="140"/>
    </location>
</feature>
<dbReference type="SUPFAM" id="SSF51569">
    <property type="entry name" value="Aldolase"/>
    <property type="match status" value="1"/>
</dbReference>
<comment type="subcellular location">
    <subcellularLocation>
        <location evidence="2 11">Cytoplasm</location>
    </subcellularLocation>
</comment>
<dbReference type="CDD" id="cd00955">
    <property type="entry name" value="Transaldolase_like"/>
    <property type="match status" value="1"/>
</dbReference>
<evidence type="ECO:0000256" key="6">
    <source>
        <dbReference type="ARBA" id="ARBA00022490"/>
    </source>
</evidence>
<keyword evidence="13" id="KW-1185">Reference proteome</keyword>
<dbReference type="InterPro" id="IPR013785">
    <property type="entry name" value="Aldolase_TIM"/>
</dbReference>
<dbReference type="PANTHER" id="PTHR10683:SF31">
    <property type="entry name" value="TRANSALDOLASE"/>
    <property type="match status" value="1"/>
</dbReference>
<dbReference type="GO" id="GO:0005975">
    <property type="term" value="P:carbohydrate metabolic process"/>
    <property type="evidence" value="ECO:0007669"/>
    <property type="project" value="InterPro"/>
</dbReference>
<proteinExistence type="inferred from homology"/>
<dbReference type="InterPro" id="IPR001585">
    <property type="entry name" value="TAL/FSA"/>
</dbReference>
<comment type="pathway">
    <text evidence="3 11">Carbohydrate degradation; pentose phosphate pathway; D-glyceraldehyde 3-phosphate and beta-D-fructose 6-phosphate from D-ribose 5-phosphate and D-xylulose 5-phosphate (non-oxidative stage): step 2/3.</text>
</comment>
<evidence type="ECO:0000256" key="11">
    <source>
        <dbReference type="HAMAP-Rule" id="MF_00493"/>
    </source>
</evidence>